<organism evidence="1 2">
    <name type="scientific">Pseudonocardia eucalypti</name>
    <dbReference type="NCBI Taxonomy" id="648755"/>
    <lineage>
        <taxon>Bacteria</taxon>
        <taxon>Bacillati</taxon>
        <taxon>Actinomycetota</taxon>
        <taxon>Actinomycetes</taxon>
        <taxon>Pseudonocardiales</taxon>
        <taxon>Pseudonocardiaceae</taxon>
        <taxon>Pseudonocardia</taxon>
    </lineage>
</organism>
<proteinExistence type="predicted"/>
<protein>
    <recommendedName>
        <fullName evidence="3">Sodium:proton antiporter</fullName>
    </recommendedName>
</protein>
<dbReference type="EMBL" id="BAABJP010000003">
    <property type="protein sequence ID" value="GAA5147602.1"/>
    <property type="molecule type" value="Genomic_DNA"/>
</dbReference>
<sequence>MSGGRRTSAALEALEALVWSVPLAGCWLGSVPSWSPEEGLAGAVAALVGGWCAVLARRAYGAVWRVDRQWLRWLRPLPAALLADLARVPRPPSGGRRRTLRLPEGEPSEVGVTRQGLAGLLLSVTPGSYPVDMPDEPPALVLHVLGPPSRLEREVSR</sequence>
<evidence type="ECO:0000313" key="2">
    <source>
        <dbReference type="Proteomes" id="UP001428817"/>
    </source>
</evidence>
<name>A0ABP9PJB0_9PSEU</name>
<dbReference type="Proteomes" id="UP001428817">
    <property type="component" value="Unassembled WGS sequence"/>
</dbReference>
<dbReference type="RefSeq" id="WP_185064853.1">
    <property type="nucleotide sequence ID" value="NZ_BAABJP010000003.1"/>
</dbReference>
<gene>
    <name evidence="1" type="ORF">GCM10023321_08660</name>
</gene>
<evidence type="ECO:0008006" key="3">
    <source>
        <dbReference type="Google" id="ProtNLM"/>
    </source>
</evidence>
<evidence type="ECO:0000313" key="1">
    <source>
        <dbReference type="EMBL" id="GAA5147602.1"/>
    </source>
</evidence>
<keyword evidence="2" id="KW-1185">Reference proteome</keyword>
<comment type="caution">
    <text evidence="1">The sequence shown here is derived from an EMBL/GenBank/DDBJ whole genome shotgun (WGS) entry which is preliminary data.</text>
</comment>
<accession>A0ABP9PJB0</accession>
<reference evidence="2" key="1">
    <citation type="journal article" date="2019" name="Int. J. Syst. Evol. Microbiol.">
        <title>The Global Catalogue of Microorganisms (GCM) 10K type strain sequencing project: providing services to taxonomists for standard genome sequencing and annotation.</title>
        <authorList>
            <consortium name="The Broad Institute Genomics Platform"/>
            <consortium name="The Broad Institute Genome Sequencing Center for Infectious Disease"/>
            <person name="Wu L."/>
            <person name="Ma J."/>
        </authorList>
    </citation>
    <scope>NUCLEOTIDE SEQUENCE [LARGE SCALE GENOMIC DNA]</scope>
    <source>
        <strain evidence="2">JCM 18303</strain>
    </source>
</reference>